<feature type="coiled-coil region" evidence="2">
    <location>
        <begin position="414"/>
        <end position="445"/>
    </location>
</feature>
<evidence type="ECO:0000256" key="3">
    <source>
        <dbReference type="SAM" id="MobiDB-lite"/>
    </source>
</evidence>
<feature type="coiled-coil region" evidence="2">
    <location>
        <begin position="557"/>
        <end position="589"/>
    </location>
</feature>
<sequence length="828" mass="93989">MNVPPSVGNGGAPPGRGMGYTPSNAIVPQFPPPGFAAPPPPELAAAFGVMASNSEWTEHKAPDGRPYYYNQNTKQSSWEKPEALMTPAELLHNQCPWKEYRSDTGKVYYHNVATKETCWEPPPEYVDMKAKAKAEEAAAAAKAVAAMTSSSLAGMVPHAALANILPAALPAAPRIPTPEIHSPLTPSSNENSSSAMDQAMAATLASIEVPQQNAKKDDKSDSAMVFKDKREAIESFKELLRDRNVPSNSNWDQCVKIISKDPRYAAFKNLNERKQTFNAYKTQKIKDEREESRLKAKKAKEDLEQFLMSSDKMNSQMKYFRCEEVFAGTRTWTVVPEPDRRDIYEDCIFNLAKREKEEARLLKKRNMKVLGELLESMTSINHATTWSEAQVMLLDNAAFKNDVTLLGMDKEDALIVFEEHIRTLEKEEDEEREREKKRMKRQQRKNRDSFLALLDSLHEEGKLTSMSLWVELYPIISADLRFSAMLGQNGSTPLDLFKFYVENLKARFHDEKKIIREILKEKVFVVQAKTSFEDFATVVCEDKRSASLDAGNVKLTYNSLLEKAEAIEKERMKEEVRRLRKLENEIKNEWLEANVSVAEPYESAKKLVEHLEAFALYEKEIGVEKIWEDFIKESEDACSHHHSRSRKSKKNKKHKKRVRSTSRSDIENEQVEVEKSKRRRSKSRSVSMQIHSTLSARSNFTPEQHSLSSIGSIESEKLLKKKKKRKNKLRGSSCESEIPGNQSPGAQALLQNDSNSHSPAKKKKKEKRTKKDKEGKRHNRHNRSGTPLSPAQSMESAGSRNEELTLSDGELESKRAALLAQLSEQLDE</sequence>
<evidence type="ECO:0000313" key="7">
    <source>
        <dbReference type="Proteomes" id="UP001059596"/>
    </source>
</evidence>
<evidence type="ECO:0008006" key="8">
    <source>
        <dbReference type="Google" id="ProtNLM"/>
    </source>
</evidence>
<dbReference type="InterPro" id="IPR036020">
    <property type="entry name" value="WW_dom_sf"/>
</dbReference>
<evidence type="ECO:0000256" key="1">
    <source>
        <dbReference type="ARBA" id="ARBA00022737"/>
    </source>
</evidence>
<dbReference type="SUPFAM" id="SSF81698">
    <property type="entry name" value="FF domain"/>
    <property type="match status" value="4"/>
</dbReference>
<feature type="compositionally biased region" description="Basic residues" evidence="3">
    <location>
        <begin position="759"/>
        <end position="768"/>
    </location>
</feature>
<feature type="compositionally biased region" description="Polar residues" evidence="3">
    <location>
        <begin position="784"/>
        <end position="799"/>
    </location>
</feature>
<name>A0A9P9YSM2_9MUSC</name>
<evidence type="ECO:0000313" key="6">
    <source>
        <dbReference type="EMBL" id="KAI8042414.1"/>
    </source>
</evidence>
<dbReference type="GO" id="GO:0045292">
    <property type="term" value="P:mRNA cis splicing, via spliceosome"/>
    <property type="evidence" value="ECO:0007669"/>
    <property type="project" value="InterPro"/>
</dbReference>
<dbReference type="Proteomes" id="UP001059596">
    <property type="component" value="Unassembled WGS sequence"/>
</dbReference>
<dbReference type="FunFam" id="2.20.70.10:FF:000101">
    <property type="entry name" value="Pre-mRNA-processing factor 40"/>
    <property type="match status" value="1"/>
</dbReference>
<dbReference type="SMART" id="SM00456">
    <property type="entry name" value="WW"/>
    <property type="match status" value="2"/>
</dbReference>
<dbReference type="SUPFAM" id="SSF51045">
    <property type="entry name" value="WW domain"/>
    <property type="match status" value="2"/>
</dbReference>
<feature type="region of interest" description="Disordered" evidence="3">
    <location>
        <begin position="176"/>
        <end position="196"/>
    </location>
</feature>
<feature type="compositionally biased region" description="Polar residues" evidence="3">
    <location>
        <begin position="184"/>
        <end position="196"/>
    </location>
</feature>
<dbReference type="Gene3D" id="1.10.10.440">
    <property type="entry name" value="FF domain"/>
    <property type="match status" value="4"/>
</dbReference>
<feature type="compositionally biased region" description="Polar residues" evidence="3">
    <location>
        <begin position="733"/>
        <end position="758"/>
    </location>
</feature>
<feature type="domain" description="WW" evidence="4">
    <location>
        <begin position="96"/>
        <end position="124"/>
    </location>
</feature>
<evidence type="ECO:0000259" key="4">
    <source>
        <dbReference type="PROSITE" id="PS50020"/>
    </source>
</evidence>
<protein>
    <recommendedName>
        <fullName evidence="8">Pre-mRNA-processing factor 40 homolog A</fullName>
    </recommendedName>
</protein>
<dbReference type="SMART" id="SM00441">
    <property type="entry name" value="FF"/>
    <property type="match status" value="3"/>
</dbReference>
<feature type="domain" description="WW" evidence="4">
    <location>
        <begin position="56"/>
        <end position="83"/>
    </location>
</feature>
<feature type="compositionally biased region" description="Pro residues" evidence="3">
    <location>
        <begin position="29"/>
        <end position="39"/>
    </location>
</feature>
<dbReference type="FunFam" id="1.10.10.440:FF:000003">
    <property type="entry name" value="Pre-mRNA processing factor 40 homolog A"/>
    <property type="match status" value="1"/>
</dbReference>
<dbReference type="InterPro" id="IPR002713">
    <property type="entry name" value="FF_domain"/>
</dbReference>
<comment type="caution">
    <text evidence="6">The sequence shown here is derived from an EMBL/GenBank/DDBJ whole genome shotgun (WGS) entry which is preliminary data.</text>
</comment>
<feature type="compositionally biased region" description="Basic residues" evidence="3">
    <location>
        <begin position="719"/>
        <end position="729"/>
    </location>
</feature>
<accession>A0A9P9YSM2</accession>
<dbReference type="CDD" id="cd00201">
    <property type="entry name" value="WW"/>
    <property type="match status" value="2"/>
</dbReference>
<dbReference type="Gene3D" id="2.20.70.10">
    <property type="match status" value="2"/>
</dbReference>
<dbReference type="Pfam" id="PF00397">
    <property type="entry name" value="WW"/>
    <property type="match status" value="2"/>
</dbReference>
<evidence type="ECO:0000256" key="2">
    <source>
        <dbReference type="SAM" id="Coils"/>
    </source>
</evidence>
<reference evidence="6" key="1">
    <citation type="journal article" date="2023" name="Genome Biol. Evol.">
        <title>Long-read-based Genome Assembly of Drosophila gunungcola Reveals Fewer Chemosensory Genes in Flower-breeding Species.</title>
        <authorList>
            <person name="Negi A."/>
            <person name="Liao B.Y."/>
            <person name="Yeh S.D."/>
        </authorList>
    </citation>
    <scope>NUCLEOTIDE SEQUENCE</scope>
    <source>
        <strain evidence="6">Sukarami</strain>
    </source>
</reference>
<dbReference type="FunFam" id="1.10.10.440:FF:000037">
    <property type="entry name" value="Pre-mRNA-processing factor 40"/>
    <property type="match status" value="1"/>
</dbReference>
<evidence type="ECO:0000259" key="5">
    <source>
        <dbReference type="PROSITE" id="PS51676"/>
    </source>
</evidence>
<dbReference type="Pfam" id="PF25432">
    <property type="entry name" value="FF_PRPF40A"/>
    <property type="match status" value="1"/>
</dbReference>
<dbReference type="Pfam" id="PF01846">
    <property type="entry name" value="FF"/>
    <property type="match status" value="2"/>
</dbReference>
<dbReference type="PROSITE" id="PS01159">
    <property type="entry name" value="WW_DOMAIN_1"/>
    <property type="match status" value="2"/>
</dbReference>
<feature type="compositionally biased region" description="Gly residues" evidence="3">
    <location>
        <begin position="8"/>
        <end position="18"/>
    </location>
</feature>
<proteinExistence type="predicted"/>
<feature type="compositionally biased region" description="Basic residues" evidence="3">
    <location>
        <begin position="640"/>
        <end position="660"/>
    </location>
</feature>
<dbReference type="GO" id="GO:0003723">
    <property type="term" value="F:RNA binding"/>
    <property type="evidence" value="ECO:0007669"/>
    <property type="project" value="TreeGrafter"/>
</dbReference>
<feature type="region of interest" description="Disordered" evidence="3">
    <location>
        <begin position="1"/>
        <end position="39"/>
    </location>
</feature>
<organism evidence="6 7">
    <name type="scientific">Drosophila gunungcola</name>
    <name type="common">fruit fly</name>
    <dbReference type="NCBI Taxonomy" id="103775"/>
    <lineage>
        <taxon>Eukaryota</taxon>
        <taxon>Metazoa</taxon>
        <taxon>Ecdysozoa</taxon>
        <taxon>Arthropoda</taxon>
        <taxon>Hexapoda</taxon>
        <taxon>Insecta</taxon>
        <taxon>Pterygota</taxon>
        <taxon>Neoptera</taxon>
        <taxon>Endopterygota</taxon>
        <taxon>Diptera</taxon>
        <taxon>Brachycera</taxon>
        <taxon>Muscomorpha</taxon>
        <taxon>Ephydroidea</taxon>
        <taxon>Drosophilidae</taxon>
        <taxon>Drosophila</taxon>
        <taxon>Sophophora</taxon>
    </lineage>
</organism>
<dbReference type="InterPro" id="IPR039726">
    <property type="entry name" value="Prp40-like"/>
</dbReference>
<dbReference type="PROSITE" id="PS51676">
    <property type="entry name" value="FF"/>
    <property type="match status" value="2"/>
</dbReference>
<dbReference type="PANTHER" id="PTHR11864">
    <property type="entry name" value="PRE-MRNA-PROCESSING PROTEIN PRP40"/>
    <property type="match status" value="1"/>
</dbReference>
<keyword evidence="7" id="KW-1185">Reference proteome</keyword>
<feature type="region of interest" description="Disordered" evidence="3">
    <location>
        <begin position="638"/>
        <end position="810"/>
    </location>
</feature>
<dbReference type="FunFam" id="1.10.10.440:FF:000002">
    <property type="entry name" value="pre-mRNA-processing factor 40 homolog A isoform X1"/>
    <property type="match status" value="1"/>
</dbReference>
<dbReference type="GO" id="GO:0071004">
    <property type="term" value="C:U2-type prespliceosome"/>
    <property type="evidence" value="ECO:0007669"/>
    <property type="project" value="TreeGrafter"/>
</dbReference>
<keyword evidence="2" id="KW-0175">Coiled coil</keyword>
<feature type="compositionally biased region" description="Polar residues" evidence="3">
    <location>
        <begin position="688"/>
        <end position="712"/>
    </location>
</feature>
<dbReference type="InterPro" id="IPR001202">
    <property type="entry name" value="WW_dom"/>
</dbReference>
<gene>
    <name evidence="6" type="ORF">M5D96_003727</name>
</gene>
<dbReference type="AlphaFoldDB" id="A0A9P9YSM2"/>
<keyword evidence="1" id="KW-0677">Repeat</keyword>
<feature type="domain" description="FF" evidence="5">
    <location>
        <begin position="443"/>
        <end position="503"/>
    </location>
</feature>
<feature type="domain" description="FF" evidence="5">
    <location>
        <begin position="229"/>
        <end position="283"/>
    </location>
</feature>
<dbReference type="EMBL" id="JAMKOV010000002">
    <property type="protein sequence ID" value="KAI8042414.1"/>
    <property type="molecule type" value="Genomic_DNA"/>
</dbReference>
<dbReference type="InterPro" id="IPR036517">
    <property type="entry name" value="FF_domain_sf"/>
</dbReference>
<dbReference type="PANTHER" id="PTHR11864:SF0">
    <property type="entry name" value="PRP40 PRE-MRNA PROCESSING FACTOR 40 HOMOLOG A (YEAST)"/>
    <property type="match status" value="1"/>
</dbReference>
<dbReference type="GO" id="GO:0005685">
    <property type="term" value="C:U1 snRNP"/>
    <property type="evidence" value="ECO:0007669"/>
    <property type="project" value="TreeGrafter"/>
</dbReference>
<dbReference type="PROSITE" id="PS50020">
    <property type="entry name" value="WW_DOMAIN_2"/>
    <property type="match status" value="2"/>
</dbReference>